<protein>
    <submittedName>
        <fullName evidence="1">Uncharacterized protein</fullName>
    </submittedName>
</protein>
<comment type="caution">
    <text evidence="1">The sequence shown here is derived from an EMBL/GenBank/DDBJ whole genome shotgun (WGS) entry which is preliminary data.</text>
</comment>
<reference evidence="1 2" key="1">
    <citation type="journal article" date="2015" name="Nature">
        <title>rRNA introns, odd ribosomes, and small enigmatic genomes across a large radiation of phyla.</title>
        <authorList>
            <person name="Brown C.T."/>
            <person name="Hug L.A."/>
            <person name="Thomas B.C."/>
            <person name="Sharon I."/>
            <person name="Castelle C.J."/>
            <person name="Singh A."/>
            <person name="Wilkins M.J."/>
            <person name="Williams K.H."/>
            <person name="Banfield J.F."/>
        </authorList>
    </citation>
    <scope>NUCLEOTIDE SEQUENCE [LARGE SCALE GENOMIC DNA]</scope>
</reference>
<dbReference type="EMBL" id="LCAB01000009">
    <property type="protein sequence ID" value="KKR82800.1"/>
    <property type="molecule type" value="Genomic_DNA"/>
</dbReference>
<evidence type="ECO:0000313" key="1">
    <source>
        <dbReference type="EMBL" id="KKR82800.1"/>
    </source>
</evidence>
<organism evidence="1 2">
    <name type="scientific">Candidatus Daviesbacteria bacterium GW2011_GWA2_40_9</name>
    <dbReference type="NCBI Taxonomy" id="1618424"/>
    <lineage>
        <taxon>Bacteria</taxon>
        <taxon>Candidatus Daviesiibacteriota</taxon>
    </lineage>
</organism>
<sequence length="49" mass="5490">MVECLRLEIECIRKGTVGSNPTLSALFISYWQPNSCFRDKLGVQSAQTV</sequence>
<proteinExistence type="predicted"/>
<dbReference type="AlphaFoldDB" id="A0A0G0WEW0"/>
<name>A0A0G0WEW0_9BACT</name>
<gene>
    <name evidence="1" type="ORF">UU29_C0009G0071</name>
</gene>
<dbReference type="Proteomes" id="UP000034601">
    <property type="component" value="Unassembled WGS sequence"/>
</dbReference>
<accession>A0A0G0WEW0</accession>
<evidence type="ECO:0000313" key="2">
    <source>
        <dbReference type="Proteomes" id="UP000034601"/>
    </source>
</evidence>